<dbReference type="KEGG" id="sals:SLNWT_4577"/>
<reference evidence="1 2" key="1">
    <citation type="submission" date="2015-01" db="EMBL/GenBank/DDBJ databases">
        <title>Enhanced salinomycin production by adjusting the supply of polyketide extender units in Streptomyce albus DSM 41398.</title>
        <authorList>
            <person name="Lu C."/>
        </authorList>
    </citation>
    <scope>NUCLEOTIDE SEQUENCE [LARGE SCALE GENOMIC DNA]</scope>
    <source>
        <strain evidence="2">ATCC 21838 / DSM 41398 / FERM P-419 / JCM 4703 / NBRC 107858</strain>
    </source>
</reference>
<sequence length="149" mass="16317">MADSRLQQKLRERRERAELEAIADRLGDMGVGFGELPGGEPAWVGVAIGRAQDIHTEPDDVIGDGASAGELDAWMKGTLYDSGVVDHFYVKSHVTAAPWVECRVGGREGWGALVRAAVEEPWIFLSADLSRMVVISETEYHFAAYKSRA</sequence>
<dbReference type="AlphaFoldDB" id="A0A0B5EQB0"/>
<keyword evidence="2" id="KW-1185">Reference proteome</keyword>
<accession>A0A0B5EQB0</accession>
<proteinExistence type="predicted"/>
<protein>
    <submittedName>
        <fullName evidence="1">Uncharacterized protein</fullName>
    </submittedName>
</protein>
<evidence type="ECO:0000313" key="2">
    <source>
        <dbReference type="Proteomes" id="UP000031523"/>
    </source>
</evidence>
<gene>
    <name evidence="1" type="ORF">SLNWT_4577</name>
</gene>
<dbReference type="EMBL" id="CP010519">
    <property type="protein sequence ID" value="AJE84953.1"/>
    <property type="molecule type" value="Genomic_DNA"/>
</dbReference>
<name>A0A0B5EQB0_STRA4</name>
<organism evidence="1 2">
    <name type="scientific">Streptomyces albus (strain ATCC 21838 / DSM 41398 / FERM P-419 / JCM 4703 / NBRC 107858)</name>
    <dbReference type="NCBI Taxonomy" id="1081613"/>
    <lineage>
        <taxon>Bacteria</taxon>
        <taxon>Bacillati</taxon>
        <taxon>Actinomycetota</taxon>
        <taxon>Actinomycetes</taxon>
        <taxon>Kitasatosporales</taxon>
        <taxon>Streptomycetaceae</taxon>
        <taxon>Streptomyces</taxon>
    </lineage>
</organism>
<dbReference type="Proteomes" id="UP000031523">
    <property type="component" value="Chromosome"/>
</dbReference>
<evidence type="ECO:0000313" key="1">
    <source>
        <dbReference type="EMBL" id="AJE84953.1"/>
    </source>
</evidence>